<dbReference type="PANTHER" id="PTHR43739:SF5">
    <property type="entry name" value="EXO-ALPHA-SIALIDASE"/>
    <property type="match status" value="1"/>
</dbReference>
<dbReference type="GO" id="GO:0010411">
    <property type="term" value="P:xyloglucan metabolic process"/>
    <property type="evidence" value="ECO:0007669"/>
    <property type="project" value="TreeGrafter"/>
</dbReference>
<dbReference type="RefSeq" id="WP_246302012.1">
    <property type="nucleotide sequence ID" value="NZ_JACCCW010000002.1"/>
</dbReference>
<reference evidence="2 3" key="1">
    <citation type="submission" date="2020-07" db="EMBL/GenBank/DDBJ databases">
        <title>Genomic Encyclopedia of Type Strains, Phase IV (KMG-V): Genome sequencing to study the core and pangenomes of soil and plant-associated prokaryotes.</title>
        <authorList>
            <person name="Whitman W."/>
        </authorList>
    </citation>
    <scope>NUCLEOTIDE SEQUENCE [LARGE SCALE GENOMIC DNA]</scope>
    <source>
        <strain evidence="2 3">X4EP2</strain>
    </source>
</reference>
<feature type="region of interest" description="Disordered" evidence="1">
    <location>
        <begin position="396"/>
        <end position="417"/>
    </location>
</feature>
<evidence type="ECO:0000313" key="3">
    <source>
        <dbReference type="Proteomes" id="UP000589520"/>
    </source>
</evidence>
<dbReference type="Gene3D" id="2.130.10.10">
    <property type="entry name" value="YVTN repeat-like/Quinoprotein amine dehydrogenase"/>
    <property type="match status" value="4"/>
</dbReference>
<evidence type="ECO:0000313" key="2">
    <source>
        <dbReference type="EMBL" id="NYF80953.1"/>
    </source>
</evidence>
<comment type="caution">
    <text evidence="2">The sequence shown here is derived from an EMBL/GenBank/DDBJ whole genome shotgun (WGS) entry which is preliminary data.</text>
</comment>
<gene>
    <name evidence="2" type="ORF">HDF17_003273</name>
</gene>
<sequence>MAVDPHDHAHVYLGTATGWVYESRNEGQEWKRLARVGKRDDLILDDIVIDTANPKHLVVGAHAVEQADGDLYDSKDGGLTWTSAPSMRGQSIRALAQSASDSKVWVAGTLTGVQLSEDNAEHWHLISPSGSTEIHEVESVAIDPANPKLIYAGTWHLPWKTTDGGTSWHSIKEGVIDDSDVFSIIIDPVHPNTVYASACSGIYKSDNAGGRFQKVEGIPSTARRTRVLMQDPKNLDTVFAGTTEGLWRTGDAGKIWLRMTSPDVIVNDVYVDPTNSNKVLLATDRGGVLASDDGGASFHSSNAGFSARHLSSYVADAGHPATVYVGALNDKQLGGVFMSENGGITWMQESGGLAGSDVFSLGQAPDGTVLAGTGHGLYLLKNGSWGQVADARFSKTGEAEKPNPATKGVRPAASKRPVARRGAAVEKAFSGAVFALDVNGNSVYAATSEGLLTSATSGTSWRNVPGAGTEALYFLGSGRSVILAAGLRSMVLSKDGGTSWKPVAAPGQLAQITAVAVDGDGGLWAGGREGVYVSEDNGSSWQSLPGLVVNDVNSIFYDARGQRMLITSAGKSTIAFAVHLPDHKIRFWDTGWNLRFMRPIGDHLLAVTPFDGVVIEPRMVDSSESAHP</sequence>
<proteinExistence type="predicted"/>
<dbReference type="InterPro" id="IPR015943">
    <property type="entry name" value="WD40/YVTN_repeat-like_dom_sf"/>
</dbReference>
<dbReference type="PANTHER" id="PTHR43739">
    <property type="entry name" value="XYLOGLUCANASE (EUROFUNG)"/>
    <property type="match status" value="1"/>
</dbReference>
<dbReference type="EMBL" id="JACCCW010000002">
    <property type="protein sequence ID" value="NYF80953.1"/>
    <property type="molecule type" value="Genomic_DNA"/>
</dbReference>
<organism evidence="2 3">
    <name type="scientific">Granulicella arctica</name>
    <dbReference type="NCBI Taxonomy" id="940613"/>
    <lineage>
        <taxon>Bacteria</taxon>
        <taxon>Pseudomonadati</taxon>
        <taxon>Acidobacteriota</taxon>
        <taxon>Terriglobia</taxon>
        <taxon>Terriglobales</taxon>
        <taxon>Acidobacteriaceae</taxon>
        <taxon>Granulicella</taxon>
    </lineage>
</organism>
<dbReference type="AlphaFoldDB" id="A0A7Y9TUK3"/>
<accession>A0A7Y9TUK3</accession>
<dbReference type="InterPro" id="IPR036278">
    <property type="entry name" value="Sialidase_sf"/>
</dbReference>
<protein>
    <submittedName>
        <fullName evidence="2">Photosystem II stability/assembly factor-like uncharacterized protein</fullName>
    </submittedName>
</protein>
<dbReference type="Proteomes" id="UP000589520">
    <property type="component" value="Unassembled WGS sequence"/>
</dbReference>
<keyword evidence="3" id="KW-1185">Reference proteome</keyword>
<dbReference type="SUPFAM" id="SSF50939">
    <property type="entry name" value="Sialidases"/>
    <property type="match status" value="1"/>
</dbReference>
<name>A0A7Y9TUK3_9BACT</name>
<evidence type="ECO:0000256" key="1">
    <source>
        <dbReference type="SAM" id="MobiDB-lite"/>
    </source>
</evidence>
<dbReference type="SUPFAM" id="SSF110296">
    <property type="entry name" value="Oligoxyloglucan reducing end-specific cellobiohydrolase"/>
    <property type="match status" value="2"/>
</dbReference>
<dbReference type="InterPro" id="IPR052025">
    <property type="entry name" value="Xyloglucanase_GH74"/>
</dbReference>